<dbReference type="NCBIfam" id="NF000582">
    <property type="entry name" value="PRK00006.1"/>
    <property type="match status" value="1"/>
</dbReference>
<keyword evidence="10" id="KW-0472">Membrane</keyword>
<evidence type="ECO:0000256" key="10">
    <source>
        <dbReference type="SAM" id="Phobius"/>
    </source>
</evidence>
<comment type="subcellular location">
    <subcellularLocation>
        <location evidence="1 9">Cytoplasm</location>
    </subcellularLocation>
</comment>
<dbReference type="InterPro" id="IPR010084">
    <property type="entry name" value="FabZ"/>
</dbReference>
<keyword evidence="6 9" id="KW-0443">Lipid metabolism</keyword>
<dbReference type="FunFam" id="3.10.129.10:FF:000001">
    <property type="entry name" value="3-hydroxyacyl-[acyl-carrier-protein] dehydratase FabZ"/>
    <property type="match status" value="1"/>
</dbReference>
<evidence type="ECO:0000256" key="3">
    <source>
        <dbReference type="ARBA" id="ARBA00022490"/>
    </source>
</evidence>
<dbReference type="InterPro" id="IPR013114">
    <property type="entry name" value="FabA_FabZ"/>
</dbReference>
<name>A0A2I7N7W4_9NEIS</name>
<evidence type="ECO:0000256" key="7">
    <source>
        <dbReference type="ARBA" id="ARBA00023239"/>
    </source>
</evidence>
<dbReference type="PANTHER" id="PTHR30272:SF1">
    <property type="entry name" value="3-HYDROXYACYL-[ACYL-CARRIER-PROTEIN] DEHYDRATASE"/>
    <property type="match status" value="1"/>
</dbReference>
<keyword evidence="3 9" id="KW-0963">Cytoplasm</keyword>
<organism evidence="11 12">
    <name type="scientific">Aquella oligotrophica</name>
    <dbReference type="NCBI Taxonomy" id="2067065"/>
    <lineage>
        <taxon>Bacteria</taxon>
        <taxon>Pseudomonadati</taxon>
        <taxon>Pseudomonadota</taxon>
        <taxon>Betaproteobacteria</taxon>
        <taxon>Neisseriales</taxon>
        <taxon>Neisseriaceae</taxon>
        <taxon>Aquella</taxon>
    </lineage>
</organism>
<dbReference type="Proteomes" id="UP000236655">
    <property type="component" value="Chromosome"/>
</dbReference>
<dbReference type="KEGG" id="nba:CUN60_09695"/>
<evidence type="ECO:0000256" key="4">
    <source>
        <dbReference type="ARBA" id="ARBA00022516"/>
    </source>
</evidence>
<evidence type="ECO:0000256" key="6">
    <source>
        <dbReference type="ARBA" id="ARBA00023098"/>
    </source>
</evidence>
<evidence type="ECO:0000256" key="1">
    <source>
        <dbReference type="ARBA" id="ARBA00004496"/>
    </source>
</evidence>
<dbReference type="GO" id="GO:0006633">
    <property type="term" value="P:fatty acid biosynthetic process"/>
    <property type="evidence" value="ECO:0007669"/>
    <property type="project" value="UniProtKB-UniRule"/>
</dbReference>
<keyword evidence="12" id="KW-1185">Reference proteome</keyword>
<dbReference type="RefSeq" id="WP_102951848.1">
    <property type="nucleotide sequence ID" value="NZ_CP024847.1"/>
</dbReference>
<evidence type="ECO:0000256" key="9">
    <source>
        <dbReference type="HAMAP-Rule" id="MF_00406"/>
    </source>
</evidence>
<dbReference type="Pfam" id="PF07977">
    <property type="entry name" value="FabA"/>
    <property type="match status" value="1"/>
</dbReference>
<dbReference type="NCBIfam" id="TIGR01750">
    <property type="entry name" value="fabZ"/>
    <property type="match status" value="1"/>
</dbReference>
<comment type="catalytic activity">
    <reaction evidence="9">
        <text>a (3R)-hydroxyacyl-[ACP] = a (2E)-enoyl-[ACP] + H2O</text>
        <dbReference type="Rhea" id="RHEA:13097"/>
        <dbReference type="Rhea" id="RHEA-COMP:9925"/>
        <dbReference type="Rhea" id="RHEA-COMP:9945"/>
        <dbReference type="ChEBI" id="CHEBI:15377"/>
        <dbReference type="ChEBI" id="CHEBI:78784"/>
        <dbReference type="ChEBI" id="CHEBI:78827"/>
        <dbReference type="EC" id="4.2.1.59"/>
    </reaction>
</comment>
<dbReference type="CDD" id="cd01288">
    <property type="entry name" value="FabZ"/>
    <property type="match status" value="1"/>
</dbReference>
<keyword evidence="10" id="KW-1133">Transmembrane helix</keyword>
<protein>
    <recommendedName>
        <fullName evidence="9">3-hydroxyacyl-[acyl-carrier-protein] dehydratase FabZ</fullName>
        <ecNumber evidence="9">4.2.1.59</ecNumber>
    </recommendedName>
    <alternativeName>
        <fullName evidence="9">(3R)-hydroxymyristoyl-[acyl-carrier-protein] dehydratase</fullName>
        <shortName evidence="9">(3R)-hydroxymyristoyl-ACP dehydrase</shortName>
    </alternativeName>
    <alternativeName>
        <fullName evidence="9">Beta-hydroxyacyl-ACP dehydratase</fullName>
    </alternativeName>
</protein>
<keyword evidence="10" id="KW-0812">Transmembrane</keyword>
<evidence type="ECO:0000313" key="11">
    <source>
        <dbReference type="EMBL" id="AUR52559.1"/>
    </source>
</evidence>
<reference evidence="12" key="1">
    <citation type="submission" date="2017-11" db="EMBL/GenBank/DDBJ databases">
        <authorList>
            <person name="Chan K.G."/>
            <person name="Lee L.S."/>
        </authorList>
    </citation>
    <scope>NUCLEOTIDE SEQUENCE [LARGE SCALE GENOMIC DNA]</scope>
    <source>
        <strain evidence="12">DSM 100970</strain>
    </source>
</reference>
<dbReference type="InterPro" id="IPR029069">
    <property type="entry name" value="HotDog_dom_sf"/>
</dbReference>
<comment type="similarity">
    <text evidence="2 9">Belongs to the thioester dehydratase family. FabZ subfamily.</text>
</comment>
<dbReference type="EMBL" id="CP024847">
    <property type="protein sequence ID" value="AUR52559.1"/>
    <property type="molecule type" value="Genomic_DNA"/>
</dbReference>
<evidence type="ECO:0000256" key="2">
    <source>
        <dbReference type="ARBA" id="ARBA00009174"/>
    </source>
</evidence>
<proteinExistence type="inferred from homology"/>
<feature type="active site" evidence="9">
    <location>
        <position position="55"/>
    </location>
</feature>
<keyword evidence="7 9" id="KW-0456">Lyase</keyword>
<dbReference type="HAMAP" id="MF_00406">
    <property type="entry name" value="FabZ"/>
    <property type="match status" value="1"/>
</dbReference>
<accession>A0A2I7N7W4</accession>
<dbReference type="GO" id="GO:0005737">
    <property type="term" value="C:cytoplasm"/>
    <property type="evidence" value="ECO:0007669"/>
    <property type="project" value="UniProtKB-SubCell"/>
</dbReference>
<keyword evidence="5 9" id="KW-0441">Lipid A biosynthesis</keyword>
<dbReference type="SUPFAM" id="SSF54637">
    <property type="entry name" value="Thioesterase/thiol ester dehydrase-isomerase"/>
    <property type="match status" value="1"/>
</dbReference>
<dbReference type="GO" id="GO:0016020">
    <property type="term" value="C:membrane"/>
    <property type="evidence" value="ECO:0007669"/>
    <property type="project" value="GOC"/>
</dbReference>
<gene>
    <name evidence="9 11" type="primary">fabZ</name>
    <name evidence="11" type="ORF">CUN60_09695</name>
</gene>
<dbReference type="OrthoDB" id="9772788at2"/>
<comment type="function">
    <text evidence="8 9">Involved in unsaturated fatty acids biosynthesis. Catalyzes the dehydration of short chain beta-hydroxyacyl-ACPs and long chain saturated and unsaturated beta-hydroxyacyl-ACPs.</text>
</comment>
<dbReference type="EC" id="4.2.1.59" evidence="9"/>
<feature type="transmembrane region" description="Helical" evidence="10">
    <location>
        <begin position="61"/>
        <end position="83"/>
    </location>
</feature>
<sequence>MSENTSTELNILEIMKWLPHRYPLLLVDKVISHDGAKHIKALKNVTMNEEFFTGHFPGFPVMPGVLMIEAMAQVSGILFGLIYGMQKENEQSFFASIDKARFKRQVIPGDQLIFDIELLKVTRGIAKFQAVATVEGQVAAEAEIMIARREV</sequence>
<dbReference type="PANTHER" id="PTHR30272">
    <property type="entry name" value="3-HYDROXYACYL-[ACYL-CARRIER-PROTEIN] DEHYDRATASE"/>
    <property type="match status" value="1"/>
</dbReference>
<dbReference type="GO" id="GO:0019171">
    <property type="term" value="F:(3R)-hydroxyacyl-[acyl-carrier-protein] dehydratase activity"/>
    <property type="evidence" value="ECO:0007669"/>
    <property type="project" value="UniProtKB-EC"/>
</dbReference>
<dbReference type="AlphaFoldDB" id="A0A2I7N7W4"/>
<evidence type="ECO:0000256" key="5">
    <source>
        <dbReference type="ARBA" id="ARBA00022556"/>
    </source>
</evidence>
<evidence type="ECO:0000313" key="12">
    <source>
        <dbReference type="Proteomes" id="UP000236655"/>
    </source>
</evidence>
<dbReference type="GO" id="GO:0009245">
    <property type="term" value="P:lipid A biosynthetic process"/>
    <property type="evidence" value="ECO:0007669"/>
    <property type="project" value="UniProtKB-UniRule"/>
</dbReference>
<keyword evidence="4 9" id="KW-0444">Lipid biosynthesis</keyword>
<evidence type="ECO:0000256" key="8">
    <source>
        <dbReference type="ARBA" id="ARBA00025049"/>
    </source>
</evidence>
<dbReference type="Gene3D" id="3.10.129.10">
    <property type="entry name" value="Hotdog Thioesterase"/>
    <property type="match status" value="1"/>
</dbReference>